<gene>
    <name evidence="2" type="ORF">E5K00_01725</name>
</gene>
<dbReference type="AlphaFoldDB" id="A0A4Z0Q1U7"/>
<feature type="transmembrane region" description="Helical" evidence="1">
    <location>
        <begin position="92"/>
        <end position="110"/>
    </location>
</feature>
<accession>A0A4Z0Q1U7</accession>
<evidence type="ECO:0000256" key="1">
    <source>
        <dbReference type="SAM" id="Phobius"/>
    </source>
</evidence>
<reference evidence="2 3" key="1">
    <citation type="submission" date="2019-04" db="EMBL/GenBank/DDBJ databases">
        <authorList>
            <person name="Feng G."/>
            <person name="Zhang J."/>
            <person name="Zhu H."/>
        </authorList>
    </citation>
    <scope>NUCLEOTIDE SEQUENCE [LARGE SCALE GENOMIC DNA]</scope>
    <source>
        <strain evidence="2 3">JCM 31653</strain>
    </source>
</reference>
<evidence type="ECO:0000313" key="3">
    <source>
        <dbReference type="Proteomes" id="UP000297549"/>
    </source>
</evidence>
<organism evidence="2 3">
    <name type="scientific">Hymenobacter aquaticus</name>
    <dbReference type="NCBI Taxonomy" id="1867101"/>
    <lineage>
        <taxon>Bacteria</taxon>
        <taxon>Pseudomonadati</taxon>
        <taxon>Bacteroidota</taxon>
        <taxon>Cytophagia</taxon>
        <taxon>Cytophagales</taxon>
        <taxon>Hymenobacteraceae</taxon>
        <taxon>Hymenobacter</taxon>
    </lineage>
</organism>
<keyword evidence="3" id="KW-1185">Reference proteome</keyword>
<keyword evidence="1" id="KW-1133">Transmembrane helix</keyword>
<evidence type="ECO:0000313" key="2">
    <source>
        <dbReference type="EMBL" id="TGE23960.1"/>
    </source>
</evidence>
<name>A0A4Z0Q1U7_9BACT</name>
<keyword evidence="1" id="KW-0812">Transmembrane</keyword>
<dbReference type="OrthoDB" id="766141at2"/>
<comment type="caution">
    <text evidence="2">The sequence shown here is derived from an EMBL/GenBank/DDBJ whole genome shotgun (WGS) entry which is preliminary data.</text>
</comment>
<dbReference type="Proteomes" id="UP000297549">
    <property type="component" value="Unassembled WGS sequence"/>
</dbReference>
<dbReference type="EMBL" id="SRLC01000001">
    <property type="protein sequence ID" value="TGE23960.1"/>
    <property type="molecule type" value="Genomic_DNA"/>
</dbReference>
<proteinExistence type="predicted"/>
<sequence>MIIYGTNGSHVRTVGAVPELACPACATPNVVQLSVFSRYVHVYWVPLLPYAKPAVAQCGHCGGAWEAKELPVEAGEVRQALRSLKTQTRAPWWQWSGLAALLVGMVWAFIANGQDARDNAAYVAAPQVGDVYTIRSTDSTGSAHYSLLKVVGAQGNGVELVANEYMTDDASPLGQLNFPERYAKESFPLTNLDLRIMLNKGELTDVDRLGQ</sequence>
<evidence type="ECO:0008006" key="4">
    <source>
        <dbReference type="Google" id="ProtNLM"/>
    </source>
</evidence>
<dbReference type="RefSeq" id="WP_135461055.1">
    <property type="nucleotide sequence ID" value="NZ_SRLC01000001.1"/>
</dbReference>
<protein>
    <recommendedName>
        <fullName evidence="4">Zinc-ribbon domain-containing protein</fullName>
    </recommendedName>
</protein>
<keyword evidence="1" id="KW-0472">Membrane</keyword>